<evidence type="ECO:0000313" key="2">
    <source>
        <dbReference type="EMBL" id="MFC4488138.1"/>
    </source>
</evidence>
<dbReference type="Proteomes" id="UP001595999">
    <property type="component" value="Unassembled WGS sequence"/>
</dbReference>
<dbReference type="InterPro" id="IPR000182">
    <property type="entry name" value="GNAT_dom"/>
</dbReference>
<keyword evidence="2" id="KW-0808">Transferase</keyword>
<reference evidence="3" key="1">
    <citation type="journal article" date="2019" name="Int. J. Syst. Evol. Microbiol.">
        <title>The Global Catalogue of Microorganisms (GCM) 10K type strain sequencing project: providing services to taxonomists for standard genome sequencing and annotation.</title>
        <authorList>
            <consortium name="The Broad Institute Genomics Platform"/>
            <consortium name="The Broad Institute Genome Sequencing Center for Infectious Disease"/>
            <person name="Wu L."/>
            <person name="Ma J."/>
        </authorList>
    </citation>
    <scope>NUCLEOTIDE SEQUENCE [LARGE SCALE GENOMIC DNA]</scope>
    <source>
        <strain evidence="3">CGMCC 4.7608</strain>
    </source>
</reference>
<dbReference type="Gene3D" id="3.40.630.30">
    <property type="match status" value="1"/>
</dbReference>
<dbReference type="EC" id="2.3.-.-" evidence="2"/>
<dbReference type="GO" id="GO:0016746">
    <property type="term" value="F:acyltransferase activity"/>
    <property type="evidence" value="ECO:0007669"/>
    <property type="project" value="UniProtKB-KW"/>
</dbReference>
<comment type="caution">
    <text evidence="2">The sequence shown here is derived from an EMBL/GenBank/DDBJ whole genome shotgun (WGS) entry which is preliminary data.</text>
</comment>
<name>A0ABV8ZKC2_9NEIS</name>
<dbReference type="SUPFAM" id="SSF55729">
    <property type="entry name" value="Acyl-CoA N-acyltransferases (Nat)"/>
    <property type="match status" value="1"/>
</dbReference>
<keyword evidence="3" id="KW-1185">Reference proteome</keyword>
<evidence type="ECO:0000313" key="3">
    <source>
        <dbReference type="Proteomes" id="UP001595999"/>
    </source>
</evidence>
<feature type="domain" description="N-acetyltransferase" evidence="1">
    <location>
        <begin position="34"/>
        <end position="170"/>
    </location>
</feature>
<gene>
    <name evidence="2" type="ORF">ACFO0R_00745</name>
</gene>
<protein>
    <submittedName>
        <fullName evidence="2">GNAT family N-acetyltransferase</fullName>
        <ecNumber evidence="2">2.3.-.-</ecNumber>
    </submittedName>
</protein>
<dbReference type="Pfam" id="PF13302">
    <property type="entry name" value="Acetyltransf_3"/>
    <property type="match status" value="1"/>
</dbReference>
<sequence length="213" mass="24447">MTLNAIQPRLDDVIAGRQTLKLDILDDESQVCGVLRPLTRADLDDADIIRKLTEWRNQNMANFLSHFVATPERTRRWMSEVLFKTPGQLLFLVCADGQVIGHFGFKDLSRDEVLLDNAMRGERLGHPKLFVYAGRRLVAWLLQEAAVRRVHAYVMTENVASVMMNKQIGFSGWLRHPLIKRVKNGETHWEMGASGESSPDERYCFRLVIEQPE</sequence>
<organism evidence="2 3">
    <name type="scientific">Chromobacterium aquaticum</name>
    <dbReference type="NCBI Taxonomy" id="467180"/>
    <lineage>
        <taxon>Bacteria</taxon>
        <taxon>Pseudomonadati</taxon>
        <taxon>Pseudomonadota</taxon>
        <taxon>Betaproteobacteria</taxon>
        <taxon>Neisseriales</taxon>
        <taxon>Chromobacteriaceae</taxon>
        <taxon>Chromobacterium</taxon>
    </lineage>
</organism>
<dbReference type="EMBL" id="JBHSEK010000001">
    <property type="protein sequence ID" value="MFC4488138.1"/>
    <property type="molecule type" value="Genomic_DNA"/>
</dbReference>
<keyword evidence="2" id="KW-0012">Acyltransferase</keyword>
<dbReference type="RefSeq" id="WP_231461875.1">
    <property type="nucleotide sequence ID" value="NZ_JAJOHW010000045.1"/>
</dbReference>
<proteinExistence type="predicted"/>
<accession>A0ABV8ZKC2</accession>
<evidence type="ECO:0000259" key="1">
    <source>
        <dbReference type="Pfam" id="PF13302"/>
    </source>
</evidence>
<dbReference type="InterPro" id="IPR016181">
    <property type="entry name" value="Acyl_CoA_acyltransferase"/>
</dbReference>